<keyword evidence="2" id="KW-1133">Transmembrane helix</keyword>
<keyword evidence="4" id="KW-1185">Reference proteome</keyword>
<name>A0ABP8YYX0_9ACTN</name>
<organism evidence="3 4">
    <name type="scientific">Gordonia alkaliphila</name>
    <dbReference type="NCBI Taxonomy" id="1053547"/>
    <lineage>
        <taxon>Bacteria</taxon>
        <taxon>Bacillati</taxon>
        <taxon>Actinomycetota</taxon>
        <taxon>Actinomycetes</taxon>
        <taxon>Mycobacteriales</taxon>
        <taxon>Gordoniaceae</taxon>
        <taxon>Gordonia</taxon>
    </lineage>
</organism>
<keyword evidence="2" id="KW-0472">Membrane</keyword>
<dbReference type="Proteomes" id="UP001500822">
    <property type="component" value="Unassembled WGS sequence"/>
</dbReference>
<sequence>MTVLWWGLSAGGFQAAPANQQAAPGYNTAALALLQNHTPQPPESLRTIPGYPALSLLTTAVGNDQRWCLVYRGRNGEGFARAGGCRFVFADGPDSADAVWATAIDEFPELVINHHPTSAVFAAACRQLVHAVLTDTTQGVIEATSGNPTATAITAIRAVVRVLPPAVAGLYRWDSFALTRPPRGVRILAGALPREYSSTDFGTPVTAWESQHSLATTPTGTLHDDRVVEWLVQQAASGADCVAPHAQSMAEFVRIVHNDYLPILVDDVPQYLSHPSVLVTRGRRALQEWAERAPVEAMKAVVSAQTSDAVRSELTYELLELHTAAPAASNPIAFPPARQPVPNWSQHLAAIIMANYPDLGDRQHYLLQEAFSPGRPLSRFEDRCDFDDWLLEMDVDHIALMTPIPVIADEIAVNHSLPQPWVKALRRRTSCEAVLRDVAAYLQYEPAAVAYMTTITRKPDVLIRDIDDEAVGSITPSWIASFESFQPHPVAAQYLGAKYRPAPPPPPPPPVTSPARPVAQAAEGVATARPAQAPNLDSVIDHLKRIEGGTRPEGITPDEACVILDELANHGSAPPAIPPGAVPKPPAPKRSRARGGYPNKEPWHPAQNPELPSSKRFATNEEPIDEAELTTAARLRQFAAAGYAVLYFVIGLLIGFAIAWIFTGMG</sequence>
<dbReference type="EMBL" id="BAABIE010000002">
    <property type="protein sequence ID" value="GAA4741014.1"/>
    <property type="molecule type" value="Genomic_DNA"/>
</dbReference>
<evidence type="ECO:0000256" key="1">
    <source>
        <dbReference type="SAM" id="MobiDB-lite"/>
    </source>
</evidence>
<feature type="transmembrane region" description="Helical" evidence="2">
    <location>
        <begin position="640"/>
        <end position="662"/>
    </location>
</feature>
<keyword evidence="2" id="KW-0812">Transmembrane</keyword>
<evidence type="ECO:0000313" key="4">
    <source>
        <dbReference type="Proteomes" id="UP001500822"/>
    </source>
</evidence>
<feature type="compositionally biased region" description="Pro residues" evidence="1">
    <location>
        <begin position="501"/>
        <end position="512"/>
    </location>
</feature>
<proteinExistence type="predicted"/>
<feature type="region of interest" description="Disordered" evidence="1">
    <location>
        <begin position="573"/>
        <end position="615"/>
    </location>
</feature>
<comment type="caution">
    <text evidence="3">The sequence shown here is derived from an EMBL/GenBank/DDBJ whole genome shotgun (WGS) entry which is preliminary data.</text>
</comment>
<feature type="compositionally biased region" description="Pro residues" evidence="1">
    <location>
        <begin position="575"/>
        <end position="586"/>
    </location>
</feature>
<feature type="region of interest" description="Disordered" evidence="1">
    <location>
        <begin position="497"/>
        <end position="516"/>
    </location>
</feature>
<reference evidence="4" key="1">
    <citation type="journal article" date="2019" name="Int. J. Syst. Evol. Microbiol.">
        <title>The Global Catalogue of Microorganisms (GCM) 10K type strain sequencing project: providing services to taxonomists for standard genome sequencing and annotation.</title>
        <authorList>
            <consortium name="The Broad Institute Genomics Platform"/>
            <consortium name="The Broad Institute Genome Sequencing Center for Infectious Disease"/>
            <person name="Wu L."/>
            <person name="Ma J."/>
        </authorList>
    </citation>
    <scope>NUCLEOTIDE SEQUENCE [LARGE SCALE GENOMIC DNA]</scope>
    <source>
        <strain evidence="4">JCM 18077</strain>
    </source>
</reference>
<accession>A0ABP8YYX0</accession>
<protein>
    <submittedName>
        <fullName evidence="3">Uncharacterized protein</fullName>
    </submittedName>
</protein>
<evidence type="ECO:0000256" key="2">
    <source>
        <dbReference type="SAM" id="Phobius"/>
    </source>
</evidence>
<gene>
    <name evidence="3" type="ORF">GCM10023217_06550</name>
</gene>
<dbReference type="RefSeq" id="WP_345312418.1">
    <property type="nucleotide sequence ID" value="NZ_BAABIE010000002.1"/>
</dbReference>
<evidence type="ECO:0000313" key="3">
    <source>
        <dbReference type="EMBL" id="GAA4741014.1"/>
    </source>
</evidence>